<accession>A0AAV4M1D0</accession>
<dbReference type="AlphaFoldDB" id="A0AAV4M1D0"/>
<dbReference type="EMBL" id="BPLF01000005">
    <property type="protein sequence ID" value="GIX65901.1"/>
    <property type="molecule type" value="Genomic_DNA"/>
</dbReference>
<organism evidence="2 3">
    <name type="scientific">Babesia caballi</name>
    <dbReference type="NCBI Taxonomy" id="5871"/>
    <lineage>
        <taxon>Eukaryota</taxon>
        <taxon>Sar</taxon>
        <taxon>Alveolata</taxon>
        <taxon>Apicomplexa</taxon>
        <taxon>Aconoidasida</taxon>
        <taxon>Piroplasmida</taxon>
        <taxon>Babesiidae</taxon>
        <taxon>Babesia</taxon>
    </lineage>
</organism>
<evidence type="ECO:0000313" key="2">
    <source>
        <dbReference type="EMBL" id="GIX65901.1"/>
    </source>
</evidence>
<dbReference type="Proteomes" id="UP001497744">
    <property type="component" value="Unassembled WGS sequence"/>
</dbReference>
<feature type="compositionally biased region" description="Basic and acidic residues" evidence="1">
    <location>
        <begin position="39"/>
        <end position="79"/>
    </location>
</feature>
<evidence type="ECO:0000256" key="1">
    <source>
        <dbReference type="SAM" id="MobiDB-lite"/>
    </source>
</evidence>
<protein>
    <submittedName>
        <fullName evidence="2">rRNA-processing CGR1, putative</fullName>
    </submittedName>
</protein>
<dbReference type="GeneID" id="94197382"/>
<reference evidence="2 3" key="1">
    <citation type="submission" date="2021-06" db="EMBL/GenBank/DDBJ databases">
        <title>Genome sequence of Babesia caballi.</title>
        <authorList>
            <person name="Yamagishi J."/>
            <person name="Kidaka T."/>
            <person name="Ochi A."/>
        </authorList>
    </citation>
    <scope>NUCLEOTIDE SEQUENCE [LARGE SCALE GENOMIC DNA]</scope>
    <source>
        <strain evidence="2">USDA-D6B2</strain>
    </source>
</reference>
<feature type="compositionally biased region" description="Basic residues" evidence="1">
    <location>
        <begin position="80"/>
        <end position="89"/>
    </location>
</feature>
<comment type="caution">
    <text evidence="2">The sequence shown here is derived from an EMBL/GenBank/DDBJ whole genome shotgun (WGS) entry which is preliminary data.</text>
</comment>
<dbReference type="RefSeq" id="XP_067717970.1">
    <property type="nucleotide sequence ID" value="XM_067861869.1"/>
</dbReference>
<feature type="region of interest" description="Disordered" evidence="1">
    <location>
        <begin position="1"/>
        <end position="98"/>
    </location>
</feature>
<keyword evidence="3" id="KW-1185">Reference proteome</keyword>
<evidence type="ECO:0000313" key="3">
    <source>
        <dbReference type="Proteomes" id="UP001497744"/>
    </source>
</evidence>
<gene>
    <name evidence="2" type="ORF">BcabD6B2_53360</name>
</gene>
<name>A0AAV4M1D0_BABCB</name>
<proteinExistence type="predicted"/>
<sequence length="135" mass="15505">MAASDESLSIKGTPLSGRPWKKEARPRRALARSSGELSAEERNRQKWAEAQAHKKEMKELAAESKEALRQAREQRLERSRKLREKRAKKQANEIKSAGNQVVLVNNKKVAKMSKKARRKLTKITPEMANILLRRH</sequence>